<evidence type="ECO:0000313" key="8">
    <source>
        <dbReference type="EMBL" id="GIL78512.1"/>
    </source>
</evidence>
<keyword evidence="3 6" id="KW-0812">Transmembrane</keyword>
<feature type="domain" description="ABC-2 type transporter transmembrane" evidence="7">
    <location>
        <begin position="6"/>
        <end position="159"/>
    </location>
</feature>
<keyword evidence="5 6" id="KW-0472">Membrane</keyword>
<dbReference type="InterPro" id="IPR013525">
    <property type="entry name" value="ABC2_TM"/>
</dbReference>
<dbReference type="GO" id="GO:0016020">
    <property type="term" value="C:membrane"/>
    <property type="evidence" value="ECO:0007669"/>
    <property type="project" value="UniProtKB-SubCell"/>
</dbReference>
<organism evidence="8 10">
    <name type="scientific">Volvox reticuliferus</name>
    <dbReference type="NCBI Taxonomy" id="1737510"/>
    <lineage>
        <taxon>Eukaryota</taxon>
        <taxon>Viridiplantae</taxon>
        <taxon>Chlorophyta</taxon>
        <taxon>core chlorophytes</taxon>
        <taxon>Chlorophyceae</taxon>
        <taxon>CS clade</taxon>
        <taxon>Chlamydomonadales</taxon>
        <taxon>Volvocaceae</taxon>
        <taxon>Volvox</taxon>
    </lineage>
</organism>
<comment type="caution">
    <text evidence="8">The sequence shown here is derived from an EMBL/GenBank/DDBJ whole genome shotgun (WGS) entry which is preliminary data.</text>
</comment>
<feature type="transmembrane region" description="Helical" evidence="6">
    <location>
        <begin position="6"/>
        <end position="27"/>
    </location>
</feature>
<sequence length="213" mass="24361">MNITASLFMWALLPAFGAASYVPAIVLERRLFIRERADGLYQVFTYLAAKLLEELLLSLILTLVLSTYVFYGLQLRGTWVVFWLVYFVDLSVGVVLAYLIAALSPNMDVANAALPAFVVTLLFFAGQLITLDSIPDWWQWYSRIDFLRYAWGALMLNQFEDHNVNFAGDVPVLKYYGLQGGDKWAYIGYLALFWLAFTIMALLALTFVRHQKR</sequence>
<evidence type="ECO:0000256" key="3">
    <source>
        <dbReference type="ARBA" id="ARBA00022692"/>
    </source>
</evidence>
<feature type="transmembrane region" description="Helical" evidence="6">
    <location>
        <begin position="55"/>
        <end position="73"/>
    </location>
</feature>
<reference evidence="8" key="1">
    <citation type="journal article" date="2021" name="Proc. Natl. Acad. Sci. U.S.A.">
        <title>Three genomes in the algal genus Volvox reveal the fate of a haploid sex-determining region after a transition to homothallism.</title>
        <authorList>
            <person name="Yamamoto K."/>
            <person name="Hamaji T."/>
            <person name="Kawai-Toyooka H."/>
            <person name="Matsuzaki R."/>
            <person name="Takahashi F."/>
            <person name="Nishimura Y."/>
            <person name="Kawachi M."/>
            <person name="Noguchi H."/>
            <person name="Minakuchi Y."/>
            <person name="Umen J.G."/>
            <person name="Toyoda A."/>
            <person name="Nozaki H."/>
        </authorList>
    </citation>
    <scope>NUCLEOTIDE SEQUENCE</scope>
    <source>
        <strain evidence="9">NIES-3785</strain>
        <strain evidence="8">NIES-3786</strain>
    </source>
</reference>
<evidence type="ECO:0000313" key="10">
    <source>
        <dbReference type="Proteomes" id="UP000747110"/>
    </source>
</evidence>
<proteinExistence type="predicted"/>
<comment type="subcellular location">
    <subcellularLocation>
        <location evidence="1">Membrane</location>
        <topology evidence="1">Multi-pass membrane protein</topology>
    </subcellularLocation>
</comment>
<keyword evidence="4 6" id="KW-1133">Transmembrane helix</keyword>
<evidence type="ECO:0000313" key="9">
    <source>
        <dbReference type="EMBL" id="GIM01302.1"/>
    </source>
</evidence>
<dbReference type="PANTHER" id="PTHR48041:SF91">
    <property type="entry name" value="ABC TRANSPORTER G FAMILY MEMBER 28"/>
    <property type="match status" value="1"/>
</dbReference>
<evidence type="ECO:0000256" key="5">
    <source>
        <dbReference type="ARBA" id="ARBA00023136"/>
    </source>
</evidence>
<dbReference type="InterPro" id="IPR050352">
    <property type="entry name" value="ABCG_transporters"/>
</dbReference>
<keyword evidence="2" id="KW-0813">Transport</keyword>
<evidence type="ECO:0000256" key="4">
    <source>
        <dbReference type="ARBA" id="ARBA00022989"/>
    </source>
</evidence>
<evidence type="ECO:0000256" key="2">
    <source>
        <dbReference type="ARBA" id="ARBA00022448"/>
    </source>
</evidence>
<dbReference type="PANTHER" id="PTHR48041">
    <property type="entry name" value="ABC TRANSPORTER G FAMILY MEMBER 28"/>
    <property type="match status" value="1"/>
</dbReference>
<evidence type="ECO:0000259" key="7">
    <source>
        <dbReference type="Pfam" id="PF01061"/>
    </source>
</evidence>
<accession>A0A8J4CA50</accession>
<dbReference type="EMBL" id="BNCP01000013">
    <property type="protein sequence ID" value="GIL78512.1"/>
    <property type="molecule type" value="Genomic_DNA"/>
</dbReference>
<dbReference type="OrthoDB" id="66620at2759"/>
<dbReference type="Proteomes" id="UP000722791">
    <property type="component" value="Unassembled WGS sequence"/>
</dbReference>
<dbReference type="GO" id="GO:0140359">
    <property type="term" value="F:ABC-type transporter activity"/>
    <property type="evidence" value="ECO:0007669"/>
    <property type="project" value="InterPro"/>
</dbReference>
<dbReference type="Pfam" id="PF01061">
    <property type="entry name" value="ABC2_membrane"/>
    <property type="match status" value="1"/>
</dbReference>
<evidence type="ECO:0000256" key="1">
    <source>
        <dbReference type="ARBA" id="ARBA00004141"/>
    </source>
</evidence>
<name>A0A8J4CA50_9CHLO</name>
<feature type="transmembrane region" description="Helical" evidence="6">
    <location>
        <begin position="184"/>
        <end position="208"/>
    </location>
</feature>
<dbReference type="AlphaFoldDB" id="A0A8J4CA50"/>
<dbReference type="Proteomes" id="UP000747110">
    <property type="component" value="Unassembled WGS sequence"/>
</dbReference>
<gene>
    <name evidence="8" type="ORF">Vretifemale_7934</name>
    <name evidence="9" type="ORF">Vretimale_6102</name>
</gene>
<evidence type="ECO:0000256" key="6">
    <source>
        <dbReference type="SAM" id="Phobius"/>
    </source>
</evidence>
<protein>
    <recommendedName>
        <fullName evidence="7">ABC-2 type transporter transmembrane domain-containing protein</fullName>
    </recommendedName>
</protein>
<feature type="transmembrane region" description="Helical" evidence="6">
    <location>
        <begin position="112"/>
        <end position="131"/>
    </location>
</feature>
<keyword evidence="10" id="KW-1185">Reference proteome</keyword>
<dbReference type="EMBL" id="BNCQ01000009">
    <property type="protein sequence ID" value="GIM01302.1"/>
    <property type="molecule type" value="Genomic_DNA"/>
</dbReference>
<feature type="transmembrane region" description="Helical" evidence="6">
    <location>
        <begin position="79"/>
        <end position="100"/>
    </location>
</feature>